<evidence type="ECO:0000256" key="1">
    <source>
        <dbReference type="SAM" id="MobiDB-lite"/>
    </source>
</evidence>
<keyword evidence="3" id="KW-1185">Reference proteome</keyword>
<dbReference type="EMBL" id="JAACJN010000082">
    <property type="protein sequence ID" value="KAF5377718.1"/>
    <property type="molecule type" value="Genomic_DNA"/>
</dbReference>
<sequence>MQPQSNRLAEGEEEMGVANPSQNYSESQRISSQGGGQRRPRRLGNELVNVTIMRREMDMLEVLRDYDIRGPGRLQDLLDDICDSDDRPQLNIRGTTAFAGARQFSINGGDFVVAGRDLHSTLTYDGQARGPRLEQIRVEQDMLVESTRSPPGYPQIEAERTSHLQQRIVGQPADATHDIELPIEDEDEMQGSESGPPDAALVAYDSTGQLASRNPSSARVERSVTLAALAPQGSVIIEGSSVLANATGFSFGEGVQIQSGGLSAVGRDMHINILEQ</sequence>
<gene>
    <name evidence="2" type="ORF">D9757_009392</name>
</gene>
<evidence type="ECO:0000313" key="3">
    <source>
        <dbReference type="Proteomes" id="UP000518752"/>
    </source>
</evidence>
<comment type="caution">
    <text evidence="2">The sequence shown here is derived from an EMBL/GenBank/DDBJ whole genome shotgun (WGS) entry which is preliminary data.</text>
</comment>
<dbReference type="Proteomes" id="UP000518752">
    <property type="component" value="Unassembled WGS sequence"/>
</dbReference>
<accession>A0A8H5H6K3</accession>
<dbReference type="AlphaFoldDB" id="A0A8H5H6K3"/>
<organism evidence="2 3">
    <name type="scientific">Collybiopsis confluens</name>
    <dbReference type="NCBI Taxonomy" id="2823264"/>
    <lineage>
        <taxon>Eukaryota</taxon>
        <taxon>Fungi</taxon>
        <taxon>Dikarya</taxon>
        <taxon>Basidiomycota</taxon>
        <taxon>Agaricomycotina</taxon>
        <taxon>Agaricomycetes</taxon>
        <taxon>Agaricomycetidae</taxon>
        <taxon>Agaricales</taxon>
        <taxon>Marasmiineae</taxon>
        <taxon>Omphalotaceae</taxon>
        <taxon>Collybiopsis</taxon>
    </lineage>
</organism>
<protein>
    <submittedName>
        <fullName evidence="2">Uncharacterized protein</fullName>
    </submittedName>
</protein>
<feature type="region of interest" description="Disordered" evidence="1">
    <location>
        <begin position="1"/>
        <end position="43"/>
    </location>
</feature>
<proteinExistence type="predicted"/>
<evidence type="ECO:0000313" key="2">
    <source>
        <dbReference type="EMBL" id="KAF5377718.1"/>
    </source>
</evidence>
<name>A0A8H5H6K3_9AGAR</name>
<reference evidence="2 3" key="1">
    <citation type="journal article" date="2020" name="ISME J.">
        <title>Uncovering the hidden diversity of litter-decomposition mechanisms in mushroom-forming fungi.</title>
        <authorList>
            <person name="Floudas D."/>
            <person name="Bentzer J."/>
            <person name="Ahren D."/>
            <person name="Johansson T."/>
            <person name="Persson P."/>
            <person name="Tunlid A."/>
        </authorList>
    </citation>
    <scope>NUCLEOTIDE SEQUENCE [LARGE SCALE GENOMIC DNA]</scope>
    <source>
        <strain evidence="2 3">CBS 406.79</strain>
    </source>
</reference>